<proteinExistence type="predicted"/>
<accession>A0ABT5UWK0</accession>
<reference evidence="1 2" key="1">
    <citation type="submission" date="2023-02" db="EMBL/GenBank/DDBJ databases">
        <title>Comparative genome analysis of Eubacterium limosum species.</title>
        <authorList>
            <person name="Bak J.E."/>
        </authorList>
    </citation>
    <scope>NUCLEOTIDE SEQUENCE [LARGE SCALE GENOMIC DNA]</scope>
    <source>
        <strain evidence="1 2">KGMB01548</strain>
    </source>
</reference>
<organism evidence="1 2">
    <name type="scientific">Eubacterium limosum</name>
    <dbReference type="NCBI Taxonomy" id="1736"/>
    <lineage>
        <taxon>Bacteria</taxon>
        <taxon>Bacillati</taxon>
        <taxon>Bacillota</taxon>
        <taxon>Clostridia</taxon>
        <taxon>Eubacteriales</taxon>
        <taxon>Eubacteriaceae</taxon>
        <taxon>Eubacterium</taxon>
    </lineage>
</organism>
<dbReference type="InterPro" id="IPR006448">
    <property type="entry name" value="Phage_term_ssu_P27"/>
</dbReference>
<dbReference type="EMBL" id="JAQSVD010000011">
    <property type="protein sequence ID" value="MDE1471907.1"/>
    <property type="molecule type" value="Genomic_DNA"/>
</dbReference>
<dbReference type="Proteomes" id="UP001215087">
    <property type="component" value="Unassembled WGS sequence"/>
</dbReference>
<comment type="caution">
    <text evidence="1">The sequence shown here is derived from an EMBL/GenBank/DDBJ whole genome shotgun (WGS) entry which is preliminary data.</text>
</comment>
<evidence type="ECO:0000313" key="2">
    <source>
        <dbReference type="Proteomes" id="UP001215087"/>
    </source>
</evidence>
<name>A0ABT5UWK0_EUBLI</name>
<keyword evidence="2" id="KW-1185">Reference proteome</keyword>
<dbReference type="RefSeq" id="WP_227208593.1">
    <property type="nucleotide sequence ID" value="NZ_CP171347.1"/>
</dbReference>
<sequence>MGRSKTDLTIYKELRQEIKDDLLQQLEHNGTNGKFYEDLVDDYMDMWDTKNKLVEDIRNCGIKIKYISNAGIENMKKNESVDLRIKINAQMLKLLSELGIKPSQSDPGDDDDL</sequence>
<protein>
    <submittedName>
        <fullName evidence="1">P27 family phage terminase small subunit</fullName>
    </submittedName>
</protein>
<evidence type="ECO:0000313" key="1">
    <source>
        <dbReference type="EMBL" id="MDE1471907.1"/>
    </source>
</evidence>
<dbReference type="Pfam" id="PF05119">
    <property type="entry name" value="Terminase_4"/>
    <property type="match status" value="1"/>
</dbReference>
<gene>
    <name evidence="1" type="ORF">PTZ04_16735</name>
</gene>